<evidence type="ECO:0000313" key="3">
    <source>
        <dbReference type="Proteomes" id="UP000321408"/>
    </source>
</evidence>
<protein>
    <submittedName>
        <fullName evidence="2">Uncharacterized protein</fullName>
    </submittedName>
</protein>
<evidence type="ECO:0000256" key="1">
    <source>
        <dbReference type="SAM" id="MobiDB-lite"/>
    </source>
</evidence>
<dbReference type="AlphaFoldDB" id="A0A5B9D961"/>
<reference evidence="2 3" key="2">
    <citation type="journal article" date="2024" name="Int. J. Syst. Evol. Microbiol.">
        <title>Promethearchaeum syntrophicum gen. nov., sp. nov., an anaerobic, obligately syntrophic archaeon, the first isolate of the lineage 'Asgard' archaea, and proposal of the new archaeal phylum Promethearchaeota phyl. nov. and kingdom Promethearchaeati regn. nov.</title>
        <authorList>
            <person name="Imachi H."/>
            <person name="Nobu M.K."/>
            <person name="Kato S."/>
            <person name="Takaki Y."/>
            <person name="Miyazaki M."/>
            <person name="Miyata M."/>
            <person name="Ogawara M."/>
            <person name="Saito Y."/>
            <person name="Sakai S."/>
            <person name="Tahara Y.O."/>
            <person name="Takano Y."/>
            <person name="Tasumi E."/>
            <person name="Uematsu K."/>
            <person name="Yoshimura T."/>
            <person name="Itoh T."/>
            <person name="Ohkuma M."/>
            <person name="Takai K."/>
        </authorList>
    </citation>
    <scope>NUCLEOTIDE SEQUENCE [LARGE SCALE GENOMIC DNA]</scope>
    <source>
        <strain evidence="2 3">MK-D1</strain>
    </source>
</reference>
<dbReference type="KEGG" id="psyt:DSAG12_01387"/>
<feature type="compositionally biased region" description="Basic residues" evidence="1">
    <location>
        <begin position="1"/>
        <end position="20"/>
    </location>
</feature>
<organism evidence="2 3">
    <name type="scientific">Promethearchaeum syntrophicum</name>
    <dbReference type="NCBI Taxonomy" id="2594042"/>
    <lineage>
        <taxon>Archaea</taxon>
        <taxon>Promethearchaeati</taxon>
        <taxon>Promethearchaeota</taxon>
        <taxon>Promethearchaeia</taxon>
        <taxon>Promethearchaeales</taxon>
        <taxon>Promethearchaeaceae</taxon>
        <taxon>Promethearchaeum</taxon>
    </lineage>
</organism>
<dbReference type="GeneID" id="41329381"/>
<evidence type="ECO:0000313" key="2">
    <source>
        <dbReference type="EMBL" id="QEE15561.1"/>
    </source>
</evidence>
<sequence>MPPTKKKSTQKKRTSGKRSNWKNLKRDSRGRWISSKITKTTIVKKKKFPKKDLKKKSSDIKEEKKVTKILSQMEQNFAVDCPRCSGDLKRVRIRCGPDRLITVNKCIICNYWIPLSEDK</sequence>
<name>A0A5B9D961_9ARCH</name>
<accession>A0A5B9D961</accession>
<dbReference type="Proteomes" id="UP000321408">
    <property type="component" value="Chromosome"/>
</dbReference>
<proteinExistence type="predicted"/>
<dbReference type="RefSeq" id="WP_147662467.1">
    <property type="nucleotide sequence ID" value="NZ_CP042905.2"/>
</dbReference>
<keyword evidence="3" id="KW-1185">Reference proteome</keyword>
<reference evidence="2 3" key="1">
    <citation type="journal article" date="2020" name="Nature">
        <title>Isolation of an archaeon at the prokaryote-eukaryote interface.</title>
        <authorList>
            <person name="Imachi H."/>
            <person name="Nobu M.K."/>
            <person name="Nakahara N."/>
            <person name="Morono Y."/>
            <person name="Ogawara M."/>
            <person name="Takaki Y."/>
            <person name="Takano Y."/>
            <person name="Uematsu K."/>
            <person name="Ikuta T."/>
            <person name="Ito M."/>
            <person name="Matsui Y."/>
            <person name="Miyazaki M."/>
            <person name="Murata K."/>
            <person name="Saito Y."/>
            <person name="Sakai S."/>
            <person name="Song C."/>
            <person name="Tasumi E."/>
            <person name="Yamanaka Y."/>
            <person name="Yamaguchi T."/>
            <person name="Kamagata Y."/>
            <person name="Tamaki H."/>
            <person name="Takai K."/>
        </authorList>
    </citation>
    <scope>NUCLEOTIDE SEQUENCE [LARGE SCALE GENOMIC DNA]</scope>
    <source>
        <strain evidence="2 3">MK-D1</strain>
    </source>
</reference>
<gene>
    <name evidence="2" type="ORF">DSAG12_01387</name>
</gene>
<dbReference type="EMBL" id="CP042905">
    <property type="protein sequence ID" value="QEE15561.1"/>
    <property type="molecule type" value="Genomic_DNA"/>
</dbReference>
<feature type="region of interest" description="Disordered" evidence="1">
    <location>
        <begin position="1"/>
        <end position="26"/>
    </location>
</feature>